<feature type="compositionally biased region" description="Basic and acidic residues" evidence="6">
    <location>
        <begin position="509"/>
        <end position="522"/>
    </location>
</feature>
<comment type="catalytic activity">
    <reaction evidence="4">
        <text>ATP + H2O = ADP + phosphate + H(+)</text>
        <dbReference type="Rhea" id="RHEA:13065"/>
        <dbReference type="ChEBI" id="CHEBI:15377"/>
        <dbReference type="ChEBI" id="CHEBI:15378"/>
        <dbReference type="ChEBI" id="CHEBI:30616"/>
        <dbReference type="ChEBI" id="CHEBI:43474"/>
        <dbReference type="ChEBI" id="CHEBI:456216"/>
    </reaction>
</comment>
<dbReference type="SMART" id="SM00382">
    <property type="entry name" value="AAA"/>
    <property type="match status" value="1"/>
</dbReference>
<comment type="caution">
    <text evidence="8">The sequence shown here is derived from an EMBL/GenBank/DDBJ whole genome shotgun (WGS) entry which is preliminary data.</text>
</comment>
<comment type="similarity">
    <text evidence="2">Belongs to the AAA ATPase family. BCS1 subfamily.</text>
</comment>
<dbReference type="InterPro" id="IPR058017">
    <property type="entry name" value="At3g28540-like_C"/>
</dbReference>
<dbReference type="InterPro" id="IPR027417">
    <property type="entry name" value="P-loop_NTPase"/>
</dbReference>
<feature type="region of interest" description="Disordered" evidence="6">
    <location>
        <begin position="309"/>
        <end position="328"/>
    </location>
</feature>
<dbReference type="PANTHER" id="PTHR23070">
    <property type="entry name" value="BCS1 AAA-TYPE ATPASE"/>
    <property type="match status" value="1"/>
</dbReference>
<dbReference type="Pfam" id="PF25568">
    <property type="entry name" value="AAA_lid_At3g28540"/>
    <property type="match status" value="1"/>
</dbReference>
<keyword evidence="3" id="KW-0460">Magnesium</keyword>
<evidence type="ECO:0000256" key="6">
    <source>
        <dbReference type="SAM" id="MobiDB-lite"/>
    </source>
</evidence>
<reference evidence="8 9" key="1">
    <citation type="submission" date="2020-06" db="EMBL/GenBank/DDBJ databases">
        <title>Transcriptomic and genomic resources for Thalictrum thalictroides and T. hernandezii: Facilitating candidate gene discovery in an emerging model plant lineage.</title>
        <authorList>
            <person name="Arias T."/>
            <person name="Riano-Pachon D.M."/>
            <person name="Di Stilio V.S."/>
        </authorList>
    </citation>
    <scope>NUCLEOTIDE SEQUENCE [LARGE SCALE GENOMIC DNA]</scope>
    <source>
        <strain evidence="9">cv. WT478/WT964</strain>
        <tissue evidence="8">Leaves</tissue>
    </source>
</reference>
<dbReference type="Gene3D" id="6.10.280.40">
    <property type="match status" value="1"/>
</dbReference>
<dbReference type="OrthoDB" id="10251412at2759"/>
<dbReference type="AlphaFoldDB" id="A0A7J6VVR5"/>
<protein>
    <submittedName>
        <fullName evidence="8">Aaa-atpase</fullName>
    </submittedName>
</protein>
<feature type="region of interest" description="Disordered" evidence="6">
    <location>
        <begin position="460"/>
        <end position="522"/>
    </location>
</feature>
<feature type="compositionally biased region" description="Basic and acidic residues" evidence="6">
    <location>
        <begin position="466"/>
        <end position="478"/>
    </location>
</feature>
<evidence type="ECO:0000256" key="4">
    <source>
        <dbReference type="ARBA" id="ARBA00049360"/>
    </source>
</evidence>
<comment type="cofactor">
    <cofactor evidence="1">
        <name>Mg(2+)</name>
        <dbReference type="ChEBI" id="CHEBI:18420"/>
    </cofactor>
</comment>
<dbReference type="GO" id="GO:0005524">
    <property type="term" value="F:ATP binding"/>
    <property type="evidence" value="ECO:0007669"/>
    <property type="project" value="UniProtKB-KW"/>
</dbReference>
<organism evidence="8 9">
    <name type="scientific">Thalictrum thalictroides</name>
    <name type="common">Rue-anemone</name>
    <name type="synonym">Anemone thalictroides</name>
    <dbReference type="NCBI Taxonomy" id="46969"/>
    <lineage>
        <taxon>Eukaryota</taxon>
        <taxon>Viridiplantae</taxon>
        <taxon>Streptophyta</taxon>
        <taxon>Embryophyta</taxon>
        <taxon>Tracheophyta</taxon>
        <taxon>Spermatophyta</taxon>
        <taxon>Magnoliopsida</taxon>
        <taxon>Ranunculales</taxon>
        <taxon>Ranunculaceae</taxon>
        <taxon>Thalictroideae</taxon>
        <taxon>Thalictrum</taxon>
    </lineage>
</organism>
<dbReference type="Proteomes" id="UP000554482">
    <property type="component" value="Unassembled WGS sequence"/>
</dbReference>
<keyword evidence="9" id="KW-1185">Reference proteome</keyword>
<evidence type="ECO:0000256" key="1">
    <source>
        <dbReference type="ARBA" id="ARBA00001946"/>
    </source>
</evidence>
<proteinExistence type="inferred from homology"/>
<dbReference type="Pfam" id="PF14363">
    <property type="entry name" value="AAA_assoc"/>
    <property type="match status" value="1"/>
</dbReference>
<sequence length="522" mass="60020">MMDLVLDWKSIGSLLATFMFIRTAINDFLPPEISQYLKRFLSKVFSSLQPKVTIIIEEFDGAYTNDIFEAVQAYLSSKCFSSAQVLKLSRPKNFKNLTFTMNTNQSFEETFEGIKIKWSFYSVEKKTSNLGYSRSLENRLFELSFHRKYKDRVHSSYIPHVMEVAEGIKFRNRERKLYTNRAYNEEGRIWSSIPFSHPSTFDTLAIDPFLKEDIKEDLMRFVRRREFYSRVGRAWKRGYLLYGPPGTGKTSLIAAIANFLEFDIYDMELTAVTSNSQMRKLLISTSNKSVIVVEDIDCSLDLSDRCKKESKAEDDSNENEGDSRKIKSQKKGTMLQTVSLSGVLNFVDGLWSSCGGERLIIFTTNHKEKLDAALLRPGRMDKHINLSFCEIEAFKMLAKNYLGIDKHELMRKVEEILPLTKMTPADIAEIFMSCEEDADMGMVTVVKRMVREKKKNNHLTIEDASVDQKSKAKKKDDSANDNEDASVDQKCKEKELHANGNEETEDTTEEKAEDTTEEKPDD</sequence>
<dbReference type="SUPFAM" id="SSF52540">
    <property type="entry name" value="P-loop containing nucleoside triphosphate hydrolases"/>
    <property type="match status" value="1"/>
</dbReference>
<keyword evidence="5" id="KW-0067">ATP-binding</keyword>
<dbReference type="PROSITE" id="PS00674">
    <property type="entry name" value="AAA"/>
    <property type="match status" value="1"/>
</dbReference>
<dbReference type="InterPro" id="IPR003593">
    <property type="entry name" value="AAA+_ATPase"/>
</dbReference>
<dbReference type="EMBL" id="JABWDY010026339">
    <property type="protein sequence ID" value="KAF5188787.1"/>
    <property type="molecule type" value="Genomic_DNA"/>
</dbReference>
<evidence type="ECO:0000256" key="5">
    <source>
        <dbReference type="RuleBase" id="RU003651"/>
    </source>
</evidence>
<keyword evidence="5" id="KW-0547">Nucleotide-binding</keyword>
<dbReference type="InterPro" id="IPR003960">
    <property type="entry name" value="ATPase_AAA_CS"/>
</dbReference>
<feature type="domain" description="AAA+ ATPase" evidence="7">
    <location>
        <begin position="235"/>
        <end position="390"/>
    </location>
</feature>
<dbReference type="GO" id="GO:0016887">
    <property type="term" value="F:ATP hydrolysis activity"/>
    <property type="evidence" value="ECO:0007669"/>
    <property type="project" value="InterPro"/>
</dbReference>
<evidence type="ECO:0000313" key="9">
    <source>
        <dbReference type="Proteomes" id="UP000554482"/>
    </source>
</evidence>
<gene>
    <name evidence="8" type="ORF">FRX31_021629</name>
</gene>
<dbReference type="CDD" id="cd19510">
    <property type="entry name" value="RecA-like_BCS1"/>
    <property type="match status" value="1"/>
</dbReference>
<dbReference type="Pfam" id="PF00004">
    <property type="entry name" value="AAA"/>
    <property type="match status" value="1"/>
</dbReference>
<dbReference type="GO" id="GO:0006950">
    <property type="term" value="P:response to stress"/>
    <property type="evidence" value="ECO:0007669"/>
    <property type="project" value="UniProtKB-ARBA"/>
</dbReference>
<dbReference type="InterPro" id="IPR025753">
    <property type="entry name" value="AAA_N_dom"/>
</dbReference>
<dbReference type="InterPro" id="IPR050747">
    <property type="entry name" value="Mitochondrial_chaperone_BCS1"/>
</dbReference>
<evidence type="ECO:0000313" key="8">
    <source>
        <dbReference type="EMBL" id="KAF5188787.1"/>
    </source>
</evidence>
<evidence type="ECO:0000259" key="7">
    <source>
        <dbReference type="SMART" id="SM00382"/>
    </source>
</evidence>
<evidence type="ECO:0000256" key="2">
    <source>
        <dbReference type="ARBA" id="ARBA00007448"/>
    </source>
</evidence>
<dbReference type="Gene3D" id="3.40.50.300">
    <property type="entry name" value="P-loop containing nucleotide triphosphate hydrolases"/>
    <property type="match status" value="1"/>
</dbReference>
<feature type="compositionally biased region" description="Basic and acidic residues" evidence="6">
    <location>
        <begin position="487"/>
        <end position="497"/>
    </location>
</feature>
<evidence type="ECO:0000256" key="3">
    <source>
        <dbReference type="ARBA" id="ARBA00022842"/>
    </source>
</evidence>
<dbReference type="InterPro" id="IPR003959">
    <property type="entry name" value="ATPase_AAA_core"/>
</dbReference>
<accession>A0A7J6VVR5</accession>
<name>A0A7J6VVR5_THATH</name>